<sequence>MAKVLIIMLKSWASLSIAYTVIGTIYDHKATFS</sequence>
<dbReference type="KEGG" id="aco:Amico_1128"/>
<dbReference type="HOGENOM" id="CLU_3380190_0_0_0"/>
<dbReference type="EMBL" id="CP001997">
    <property type="protein sequence ID" value="ADE57252.1"/>
    <property type="molecule type" value="Genomic_DNA"/>
</dbReference>
<protein>
    <submittedName>
        <fullName evidence="1">Uncharacterized protein</fullName>
    </submittedName>
</protein>
<evidence type="ECO:0000313" key="2">
    <source>
        <dbReference type="Proteomes" id="UP000002366"/>
    </source>
</evidence>
<reference evidence="1 2" key="1">
    <citation type="journal article" date="2010" name="Stand. Genomic Sci.">
        <title>Complete genome sequence of Aminobacterium colombiense type strain (ALA-1).</title>
        <authorList>
            <person name="Chertkov O."/>
            <person name="Sikorski J."/>
            <person name="Brambilla E."/>
            <person name="Lapidus A."/>
            <person name="Copeland A."/>
            <person name="Glavina Del Rio T."/>
            <person name="Nolan M."/>
            <person name="Lucas S."/>
            <person name="Tice H."/>
            <person name="Cheng J.F."/>
            <person name="Han C."/>
            <person name="Detter J.C."/>
            <person name="Bruce D."/>
            <person name="Tapia R."/>
            <person name="Goodwin L."/>
            <person name="Pitluck S."/>
            <person name="Liolios K."/>
            <person name="Ivanova N."/>
            <person name="Mavromatis K."/>
            <person name="Ovchinnikova G."/>
            <person name="Pati A."/>
            <person name="Chen A."/>
            <person name="Palaniappan K."/>
            <person name="Land M."/>
            <person name="Hauser L."/>
            <person name="Chang Y.J."/>
            <person name="Jeffries C.D."/>
            <person name="Spring S."/>
            <person name="Rohde M."/>
            <person name="Goker M."/>
            <person name="Bristow J."/>
            <person name="Eisen J.A."/>
            <person name="Markowitz V."/>
            <person name="Hugenholtz P."/>
            <person name="Kyrpides N.C."/>
            <person name="Klenk H.P."/>
        </authorList>
    </citation>
    <scope>NUCLEOTIDE SEQUENCE [LARGE SCALE GENOMIC DNA]</scope>
    <source>
        <strain evidence="2">DSM 12261 / ALA-1</strain>
    </source>
</reference>
<evidence type="ECO:0000313" key="1">
    <source>
        <dbReference type="EMBL" id="ADE57252.1"/>
    </source>
</evidence>
<organism evidence="1 2">
    <name type="scientific">Aminobacterium colombiense (strain DSM 12261 / ALA-1)</name>
    <dbReference type="NCBI Taxonomy" id="572547"/>
    <lineage>
        <taxon>Bacteria</taxon>
        <taxon>Thermotogati</taxon>
        <taxon>Synergistota</taxon>
        <taxon>Synergistia</taxon>
        <taxon>Synergistales</taxon>
        <taxon>Aminobacteriaceae</taxon>
        <taxon>Aminobacterium</taxon>
    </lineage>
</organism>
<proteinExistence type="predicted"/>
<dbReference type="AlphaFoldDB" id="D5EFC0"/>
<dbReference type="Proteomes" id="UP000002366">
    <property type="component" value="Chromosome"/>
</dbReference>
<accession>D5EFC0</accession>
<name>D5EFC0_AMICL</name>
<gene>
    <name evidence="1" type="ordered locus">Amico_1128</name>
</gene>
<keyword evidence="2" id="KW-1185">Reference proteome</keyword>
<dbReference type="STRING" id="572547.Amico_1128"/>